<dbReference type="Proteomes" id="UP001383192">
    <property type="component" value="Unassembled WGS sequence"/>
</dbReference>
<evidence type="ECO:0000313" key="2">
    <source>
        <dbReference type="Proteomes" id="UP001383192"/>
    </source>
</evidence>
<gene>
    <name evidence="1" type="ORF">VNI00_010432</name>
</gene>
<comment type="caution">
    <text evidence="1">The sequence shown here is derived from an EMBL/GenBank/DDBJ whole genome shotgun (WGS) entry which is preliminary data.</text>
</comment>
<keyword evidence="2" id="KW-1185">Reference proteome</keyword>
<dbReference type="AlphaFoldDB" id="A0AAW0CH70"/>
<name>A0AAW0CH70_9AGAR</name>
<organism evidence="1 2">
    <name type="scientific">Paramarasmius palmivorus</name>
    <dbReference type="NCBI Taxonomy" id="297713"/>
    <lineage>
        <taxon>Eukaryota</taxon>
        <taxon>Fungi</taxon>
        <taxon>Dikarya</taxon>
        <taxon>Basidiomycota</taxon>
        <taxon>Agaricomycotina</taxon>
        <taxon>Agaricomycetes</taxon>
        <taxon>Agaricomycetidae</taxon>
        <taxon>Agaricales</taxon>
        <taxon>Marasmiineae</taxon>
        <taxon>Marasmiaceae</taxon>
        <taxon>Paramarasmius</taxon>
    </lineage>
</organism>
<evidence type="ECO:0000313" key="1">
    <source>
        <dbReference type="EMBL" id="KAK7039040.1"/>
    </source>
</evidence>
<proteinExistence type="predicted"/>
<reference evidence="1 2" key="1">
    <citation type="submission" date="2024-01" db="EMBL/GenBank/DDBJ databases">
        <title>A draft genome for a cacao thread blight-causing isolate of Paramarasmius palmivorus.</title>
        <authorList>
            <person name="Baruah I.K."/>
            <person name="Bukari Y."/>
            <person name="Amoako-Attah I."/>
            <person name="Meinhardt L.W."/>
            <person name="Bailey B.A."/>
            <person name="Cohen S.P."/>
        </authorList>
    </citation>
    <scope>NUCLEOTIDE SEQUENCE [LARGE SCALE GENOMIC DNA]</scope>
    <source>
        <strain evidence="1 2">GH-12</strain>
    </source>
</reference>
<dbReference type="EMBL" id="JAYKXP010000041">
    <property type="protein sequence ID" value="KAK7039040.1"/>
    <property type="molecule type" value="Genomic_DNA"/>
</dbReference>
<accession>A0AAW0CH70</accession>
<sequence>MVVVGLVYELKETVNQGGSVDLGYNIGTIIFNSILTLLTGMSFSFYRSLLMLMAYVAGRIWWIHRQVRAHGSQTSDRFVQTVYRIILESGILYPFFQITGLILHNVSDGIAPTLIMVRAKLGKNVESLQESQAVSDMRFNDGPVATTGGAVDIALTDNGSSTREEGKVSV</sequence>
<protein>
    <submittedName>
        <fullName evidence="1">Uncharacterized protein</fullName>
    </submittedName>
</protein>